<dbReference type="InterPro" id="IPR001647">
    <property type="entry name" value="HTH_TetR"/>
</dbReference>
<dbReference type="AlphaFoldDB" id="A0A6L7GWP1"/>
<feature type="DNA-binding region" description="H-T-H motif" evidence="2">
    <location>
        <begin position="53"/>
        <end position="72"/>
    </location>
</feature>
<reference evidence="4 5" key="1">
    <citation type="submission" date="2019-11" db="EMBL/GenBank/DDBJ databases">
        <title>Gordonia sp. nov., a novel actinobacterium isolated from mangrove soil in Hainan.</title>
        <authorList>
            <person name="Huang X."/>
            <person name="Xie Y."/>
            <person name="Chu X."/>
            <person name="Xiao K."/>
        </authorList>
    </citation>
    <scope>NUCLEOTIDE SEQUENCE [LARGE SCALE GENOMIC DNA]</scope>
    <source>
        <strain evidence="4 5">HNM0687</strain>
    </source>
</reference>
<feature type="domain" description="HTH tetR-type" evidence="3">
    <location>
        <begin position="30"/>
        <end position="90"/>
    </location>
</feature>
<evidence type="ECO:0000313" key="5">
    <source>
        <dbReference type="Proteomes" id="UP000475545"/>
    </source>
</evidence>
<dbReference type="Gene3D" id="1.10.357.10">
    <property type="entry name" value="Tetracycline Repressor, domain 2"/>
    <property type="match status" value="1"/>
</dbReference>
<dbReference type="PANTHER" id="PTHR30055:SF209">
    <property type="entry name" value="POSSIBLE TRANSCRIPTIONAL REGULATORY PROTEIN (PROBABLY TETR-FAMILY)"/>
    <property type="match status" value="1"/>
</dbReference>
<evidence type="ECO:0000256" key="2">
    <source>
        <dbReference type="PROSITE-ProRule" id="PRU00335"/>
    </source>
</evidence>
<dbReference type="Proteomes" id="UP000475545">
    <property type="component" value="Unassembled WGS sequence"/>
</dbReference>
<name>A0A6L7GWP1_9ACTN</name>
<proteinExistence type="predicted"/>
<keyword evidence="5" id="KW-1185">Reference proteome</keyword>
<gene>
    <name evidence="4" type="ORF">GIY30_23750</name>
</gene>
<evidence type="ECO:0000313" key="4">
    <source>
        <dbReference type="EMBL" id="MXP24340.1"/>
    </source>
</evidence>
<protein>
    <submittedName>
        <fullName evidence="4">TetR family transcriptional regulator</fullName>
    </submittedName>
</protein>
<dbReference type="InterPro" id="IPR009057">
    <property type="entry name" value="Homeodomain-like_sf"/>
</dbReference>
<dbReference type="PROSITE" id="PS50977">
    <property type="entry name" value="HTH_TETR_2"/>
    <property type="match status" value="1"/>
</dbReference>
<dbReference type="EMBL" id="WMBR01000011">
    <property type="protein sequence ID" value="MXP24340.1"/>
    <property type="molecule type" value="Genomic_DNA"/>
</dbReference>
<sequence length="215" mass="22873">MCCSRILGYFAMAARYNMSLSAQLAKIHDDATAERLLTVAADLMDAQGQTALSVRRVADAAQTSHRAVYALFGSMHGLLDALATLGYRDLATRVGELVPTDDPVADLVRAGVVGFRGFATSRPAPFRLTFDEISPAALQQNRVVEAAIASYDALADWVARVLDAGLIDPSRTDADCIFAFHATCQGLACSELAAQPPPAGPGFWRGVAPRDFDAV</sequence>
<evidence type="ECO:0000259" key="3">
    <source>
        <dbReference type="PROSITE" id="PS50977"/>
    </source>
</evidence>
<dbReference type="SUPFAM" id="SSF46689">
    <property type="entry name" value="Homeodomain-like"/>
    <property type="match status" value="1"/>
</dbReference>
<keyword evidence="1 2" id="KW-0238">DNA-binding</keyword>
<organism evidence="4 5">
    <name type="scientific">Gordonia mangrovi</name>
    <dbReference type="NCBI Taxonomy" id="2665643"/>
    <lineage>
        <taxon>Bacteria</taxon>
        <taxon>Bacillati</taxon>
        <taxon>Actinomycetota</taxon>
        <taxon>Actinomycetes</taxon>
        <taxon>Mycobacteriales</taxon>
        <taxon>Gordoniaceae</taxon>
        <taxon>Gordonia</taxon>
    </lineage>
</organism>
<dbReference type="InterPro" id="IPR036271">
    <property type="entry name" value="Tet_transcr_reg_TetR-rel_C_sf"/>
</dbReference>
<accession>A0A6L7GWP1</accession>
<dbReference type="SUPFAM" id="SSF48498">
    <property type="entry name" value="Tetracyclin repressor-like, C-terminal domain"/>
    <property type="match status" value="1"/>
</dbReference>
<dbReference type="InterPro" id="IPR050109">
    <property type="entry name" value="HTH-type_TetR-like_transc_reg"/>
</dbReference>
<dbReference type="GO" id="GO:0003700">
    <property type="term" value="F:DNA-binding transcription factor activity"/>
    <property type="evidence" value="ECO:0007669"/>
    <property type="project" value="TreeGrafter"/>
</dbReference>
<dbReference type="Pfam" id="PF00440">
    <property type="entry name" value="TetR_N"/>
    <property type="match status" value="1"/>
</dbReference>
<dbReference type="PANTHER" id="PTHR30055">
    <property type="entry name" value="HTH-TYPE TRANSCRIPTIONAL REGULATOR RUTR"/>
    <property type="match status" value="1"/>
</dbReference>
<comment type="caution">
    <text evidence="4">The sequence shown here is derived from an EMBL/GenBank/DDBJ whole genome shotgun (WGS) entry which is preliminary data.</text>
</comment>
<dbReference type="GO" id="GO:0000976">
    <property type="term" value="F:transcription cis-regulatory region binding"/>
    <property type="evidence" value="ECO:0007669"/>
    <property type="project" value="TreeGrafter"/>
</dbReference>
<evidence type="ECO:0000256" key="1">
    <source>
        <dbReference type="ARBA" id="ARBA00023125"/>
    </source>
</evidence>